<dbReference type="Proteomes" id="UP000023152">
    <property type="component" value="Unassembled WGS sequence"/>
</dbReference>
<gene>
    <name evidence="4" type="ORF">RFI_11742</name>
</gene>
<dbReference type="OMA" id="CNKIVAP"/>
<evidence type="ECO:0000256" key="1">
    <source>
        <dbReference type="ARBA" id="ARBA00010211"/>
    </source>
</evidence>
<protein>
    <submittedName>
        <fullName evidence="4">Fumarylacetoacetate hydrolase domain-containing protein</fullName>
    </submittedName>
</protein>
<dbReference type="PANTHER" id="PTHR11820">
    <property type="entry name" value="ACYLPYRUVASE"/>
    <property type="match status" value="1"/>
</dbReference>
<evidence type="ECO:0000259" key="3">
    <source>
        <dbReference type="Pfam" id="PF01557"/>
    </source>
</evidence>
<dbReference type="InterPro" id="IPR011234">
    <property type="entry name" value="Fumarylacetoacetase-like_C"/>
</dbReference>
<dbReference type="GO" id="GO:0046872">
    <property type="term" value="F:metal ion binding"/>
    <property type="evidence" value="ECO:0007669"/>
    <property type="project" value="UniProtKB-KW"/>
</dbReference>
<proteinExistence type="inferred from homology"/>
<sequence>MPFDIFCVGLNYRQHAKESNMSIPNKPVIFMKPRSSICHPLDPILVPKVCDKAEVDYEVELVIVIGKLCKNVSESEALQYVFGYTVANDVSARKWQLDPKLSGGQWIRGKSFDTFTPLGPCILVNNQTVTTALDPNNLKLWTFLNDVKVQSSSTNDLIFNVQSLVSFLSQSTTLYPGAIILTGTPQGVGFARKPPLFLKHGDTVKVGVEHIGELVNPVKDEVTTSNL</sequence>
<dbReference type="AlphaFoldDB" id="X6NJ92"/>
<dbReference type="InterPro" id="IPR036663">
    <property type="entry name" value="Fumarylacetoacetase_C_sf"/>
</dbReference>
<evidence type="ECO:0000256" key="2">
    <source>
        <dbReference type="ARBA" id="ARBA00022723"/>
    </source>
</evidence>
<dbReference type="SUPFAM" id="SSF56529">
    <property type="entry name" value="FAH"/>
    <property type="match status" value="1"/>
</dbReference>
<evidence type="ECO:0000313" key="4">
    <source>
        <dbReference type="EMBL" id="ETO25397.1"/>
    </source>
</evidence>
<dbReference type="GO" id="GO:0016787">
    <property type="term" value="F:hydrolase activity"/>
    <property type="evidence" value="ECO:0007669"/>
    <property type="project" value="UniProtKB-KW"/>
</dbReference>
<dbReference type="Pfam" id="PF01557">
    <property type="entry name" value="FAA_hydrolase"/>
    <property type="match status" value="1"/>
</dbReference>
<keyword evidence="2" id="KW-0479">Metal-binding</keyword>
<dbReference type="GO" id="GO:0050163">
    <property type="term" value="F:oxaloacetate tautomerase activity"/>
    <property type="evidence" value="ECO:0007669"/>
    <property type="project" value="UniProtKB-ARBA"/>
</dbReference>
<dbReference type="OrthoDB" id="411064at2759"/>
<dbReference type="FunFam" id="3.90.850.10:FF:000002">
    <property type="entry name" value="2-hydroxyhepta-2,4-diene-1,7-dioate isomerase"/>
    <property type="match status" value="1"/>
</dbReference>
<evidence type="ECO:0000313" key="5">
    <source>
        <dbReference type="Proteomes" id="UP000023152"/>
    </source>
</evidence>
<accession>X6NJ92</accession>
<keyword evidence="4" id="KW-0378">Hydrolase</keyword>
<comment type="caution">
    <text evidence="4">The sequence shown here is derived from an EMBL/GenBank/DDBJ whole genome shotgun (WGS) entry which is preliminary data.</text>
</comment>
<reference evidence="4 5" key="1">
    <citation type="journal article" date="2013" name="Curr. Biol.">
        <title>The Genome of the Foraminiferan Reticulomyxa filosa.</title>
        <authorList>
            <person name="Glockner G."/>
            <person name="Hulsmann N."/>
            <person name="Schleicher M."/>
            <person name="Noegel A.A."/>
            <person name="Eichinger L."/>
            <person name="Gallinger C."/>
            <person name="Pawlowski J."/>
            <person name="Sierra R."/>
            <person name="Euteneuer U."/>
            <person name="Pillet L."/>
            <person name="Moustafa A."/>
            <person name="Platzer M."/>
            <person name="Groth M."/>
            <person name="Szafranski K."/>
            <person name="Schliwa M."/>
        </authorList>
    </citation>
    <scope>NUCLEOTIDE SEQUENCE [LARGE SCALE GENOMIC DNA]</scope>
</reference>
<dbReference type="GO" id="GO:0006107">
    <property type="term" value="P:oxaloacetate metabolic process"/>
    <property type="evidence" value="ECO:0007669"/>
    <property type="project" value="UniProtKB-ARBA"/>
</dbReference>
<organism evidence="4 5">
    <name type="scientific">Reticulomyxa filosa</name>
    <dbReference type="NCBI Taxonomy" id="46433"/>
    <lineage>
        <taxon>Eukaryota</taxon>
        <taxon>Sar</taxon>
        <taxon>Rhizaria</taxon>
        <taxon>Retaria</taxon>
        <taxon>Foraminifera</taxon>
        <taxon>Monothalamids</taxon>
        <taxon>Reticulomyxidae</taxon>
        <taxon>Reticulomyxa</taxon>
    </lineage>
</organism>
<dbReference type="Gene3D" id="3.90.850.10">
    <property type="entry name" value="Fumarylacetoacetase-like, C-terminal domain"/>
    <property type="match status" value="1"/>
</dbReference>
<name>X6NJ92_RETFI</name>
<dbReference type="EMBL" id="ASPP01008567">
    <property type="protein sequence ID" value="ETO25397.1"/>
    <property type="molecule type" value="Genomic_DNA"/>
</dbReference>
<feature type="domain" description="Fumarylacetoacetase-like C-terminal" evidence="3">
    <location>
        <begin position="5"/>
        <end position="218"/>
    </location>
</feature>
<comment type="similarity">
    <text evidence="1">Belongs to the FAH family.</text>
</comment>
<keyword evidence="5" id="KW-1185">Reference proteome</keyword>